<sequence length="25" mass="2962">MPCPGPWLRRQQMAPSQKQADHRDQ</sequence>
<reference evidence="3" key="3">
    <citation type="journal article" date="2018" name="Mol. Plant Microbe Interact.">
        <title>Genome sequence resources for the wheat stripe rust pathogen (Puccinia striiformis f. sp. tritici) and the barley stripe rust pathogen (Puccinia striiformis f. sp. hordei).</title>
        <authorList>
            <person name="Xia C."/>
            <person name="Wang M."/>
            <person name="Yin C."/>
            <person name="Cornejo O.E."/>
            <person name="Hulbert S.H."/>
            <person name="Chen X."/>
        </authorList>
    </citation>
    <scope>NUCLEOTIDE SEQUENCE [LARGE SCALE GENOMIC DNA]</scope>
    <source>
        <strain evidence="3">93TX-2</strain>
    </source>
</reference>
<feature type="region of interest" description="Disordered" evidence="1">
    <location>
        <begin position="1"/>
        <end position="25"/>
    </location>
</feature>
<reference evidence="3" key="2">
    <citation type="journal article" date="2018" name="BMC Genomics">
        <title>Genomic insights into host adaptation between the wheat stripe rust pathogen (Puccinia striiformis f. sp. tritici) and the barley stripe rust pathogen (Puccinia striiformis f. sp. hordei).</title>
        <authorList>
            <person name="Xia C."/>
            <person name="Wang M."/>
            <person name="Yin C."/>
            <person name="Cornejo O.E."/>
            <person name="Hulbert S.H."/>
            <person name="Chen X."/>
        </authorList>
    </citation>
    <scope>NUCLEOTIDE SEQUENCE [LARGE SCALE GENOMIC DNA]</scope>
    <source>
        <strain evidence="3">93TX-2</strain>
    </source>
</reference>
<accession>A0A2S4VFC9</accession>
<evidence type="ECO:0000313" key="2">
    <source>
        <dbReference type="EMBL" id="POW08110.1"/>
    </source>
</evidence>
<proteinExistence type="predicted"/>
<comment type="caution">
    <text evidence="2">The sequence shown here is derived from an EMBL/GenBank/DDBJ whole genome shotgun (WGS) entry which is preliminary data.</text>
</comment>
<dbReference type="VEuPathDB" id="FungiDB:PSHT_09721"/>
<dbReference type="AlphaFoldDB" id="A0A2S4VFC9"/>
<protein>
    <submittedName>
        <fullName evidence="2">Uncharacterized protein</fullName>
    </submittedName>
</protein>
<name>A0A2S4VFC9_9BASI</name>
<keyword evidence="3" id="KW-1185">Reference proteome</keyword>
<evidence type="ECO:0000313" key="3">
    <source>
        <dbReference type="Proteomes" id="UP000238274"/>
    </source>
</evidence>
<reference evidence="2 3" key="1">
    <citation type="submission" date="2017-12" db="EMBL/GenBank/DDBJ databases">
        <title>Gene loss provides genomic basis for host adaptation in cereal stripe rust fungi.</title>
        <authorList>
            <person name="Xia C."/>
        </authorList>
    </citation>
    <scope>NUCLEOTIDE SEQUENCE [LARGE SCALE GENOMIC DNA]</scope>
    <source>
        <strain evidence="2 3">93TX-2</strain>
    </source>
</reference>
<organism evidence="2 3">
    <name type="scientific">Puccinia striiformis</name>
    <dbReference type="NCBI Taxonomy" id="27350"/>
    <lineage>
        <taxon>Eukaryota</taxon>
        <taxon>Fungi</taxon>
        <taxon>Dikarya</taxon>
        <taxon>Basidiomycota</taxon>
        <taxon>Pucciniomycotina</taxon>
        <taxon>Pucciniomycetes</taxon>
        <taxon>Pucciniales</taxon>
        <taxon>Pucciniaceae</taxon>
        <taxon>Puccinia</taxon>
    </lineage>
</organism>
<evidence type="ECO:0000256" key="1">
    <source>
        <dbReference type="SAM" id="MobiDB-lite"/>
    </source>
</evidence>
<gene>
    <name evidence="2" type="ORF">PSHT_09721</name>
</gene>
<dbReference type="Proteomes" id="UP000238274">
    <property type="component" value="Unassembled WGS sequence"/>
</dbReference>
<dbReference type="EMBL" id="PKSM01000140">
    <property type="protein sequence ID" value="POW08110.1"/>
    <property type="molecule type" value="Genomic_DNA"/>
</dbReference>